<feature type="compositionally biased region" description="Acidic residues" evidence="7">
    <location>
        <begin position="2003"/>
        <end position="2014"/>
    </location>
</feature>
<keyword evidence="2" id="KW-0808">Transferase</keyword>
<gene>
    <name evidence="10" type="ORF">CLUP02_04987</name>
</gene>
<keyword evidence="6" id="KW-0175">Coiled coil</keyword>
<keyword evidence="8" id="KW-0472">Membrane</keyword>
<feature type="compositionally biased region" description="Basic and acidic residues" evidence="7">
    <location>
        <begin position="761"/>
        <end position="776"/>
    </location>
</feature>
<feature type="transmembrane region" description="Helical" evidence="8">
    <location>
        <begin position="398"/>
        <end position="418"/>
    </location>
</feature>
<feature type="region of interest" description="Disordered" evidence="7">
    <location>
        <begin position="2088"/>
        <end position="2140"/>
    </location>
</feature>
<sequence length="2140" mass="235832">MYGVLLTKSLNAVKEARTELRRRGNVRTIKWSRCTYSIFTQLANEEGAGDSPSTNSLHFHLRFYKLCLFFLTVILIMYRAKLTGSTIEEDSQPRLPELTSSTHVSEIARPCEVRGTRRLEKEKALRPETGRAGGCLNRHSILHGSNAISKHQQVSVPPIEHCFSSISSHICCVPILMGLGVVDSPVGILQRQILSDAHLKHLPFCILRLDNMMKTPHRKSKRAHEHLPLTALPSSEVINASIGRILGQSEGKVNFFGWRGGRRPPCLVQLPIREAAESRFRRLTIYNFHRCYRAGNKRKLILPSVPTLDGRTTLCQPFGRIDGTRAMPPLSPAPLLRAIISQRATDQLTASCGSSPDCIEVFCGWPVSGQYGFGQRILYYILLAVCVLARGEKWIRDVCIAAALILPAVAAVHGIVLAALHVNDAADMDIYGALQFCSIGILAVPLTVKKSETYFHEKGRNTVFVWTSLLLAGLVSLAVEFYRSNSIPCYQDNNGNPISSDPRKFPYGDSPLCGITCSQTDGPFSRLRQKAASEIFVVPRPNELRFGNAMFLAVACCVPAIISLISMRNKIVITDWIKRQNGPQKEKGNESDESKDLHRTFSGFLNLIEIFVFGGAALAILILGEINLWSPQMDYHTEPFGSVGQWGTIVATGLAIVGSFLIYLLDGINEAPKDPLSICGCEHCRLIYDRAREVDSESFQESEDGHADHIEHGLPPLTSTSTRGTQTTKQGPGHRRKVSAGLVKVGKWFGSTTEDPFGAPDYREKQWPEVPGERFRSSALKDTAEQYSTYREHEPQEPVSPGHHSGSEGGPATPRPISPISQESPLSPPPPSRARPRNNSEPVYSRSPSRRRPGSPSSPAGSPEGPRTRRRQTLEVPGQRHFLKMVGQIRCEISCSPLPAFWEAFGVSAARYPARSTEMPHTGHLRPSFRADEGSLPGSELGNQVVNIDDAGLELVQQLPRESLISSRIVSRAARSCPQSSRLPTAWRRYSSVPSNKLPLEGYRVLDMTRVLAGPYCTQILGDLGAEVIKVEHPVRGDDTRAWGPPYATYKAGSSKEGPGESAYFLAVNRNKKSLGLNFQHPSGTEILHKLVSQCDILVENYLPGTLKKYKMDYDTLRAINPGLIYASITGYGQTGPYSDRAGYDVMVEAEFGLMHITGSRDGEPVKVGVAVTDLTTGLYTSNSIMAALLARGRTGRGQHIDVALSDCQTATLANIASSCLISGKKDSGRWGTAHPSIVPYKSFKTKDGDILFGGGNDRLYGILCQGLNKPEWQHDAKYATNAQRVANRVELEALIEQVTVTKTTAEWLRVFEGKGMPYAAVNDVQGTLEHEHTKARNMVVEMEHEECGPIRMVNTPVKYSESEPSVRSVPPTLGQHTDEVLGGHLGFSEERIRALKGEDPSPRASTAILTPPKAICMTKEADLIVDHFTAILIPGRWDAMGVFDRLSLSVHCTTIASELRLSCPTLIGLADRGTPSGRVFDGISAVDFLRTQQAVIIIFFLRNRYPLPQILFLINRWASLFNLSFCIQKLEYLGLCITFLLSQAIHTLHACIAAQAAPFNLNMSDPSASDLMAVDADATDEFQFGEIDTTVEMEVLPTMTVQTQPEDVQTAPVEAESHLQLPAPIAQIEIEPAPIEHRHDVQTPPRVSTPPPAIEQQSYQPQFSLATSRFIMSRHRGATPASPPPHLVATPPPPPTPEVAPEEVEDTPVDYSHLPMTVYLPYAEPQSVPPSSVPSSGAKRKRAAAEDEASRKSANIPAYQEPAILKRPVPRPPVKRKRTKDDGSGNPMCVKCNRISATDGNPIVPCGCGEAWHQLCHDPEISADALGGGSSKFKCVTCKEEDKQQAKYQRELAKYREAKQEQSEWKRHHNEVERKREKKLATLPQFPKPSLIGFERGSASGSERREYFSGLKRSDLLNLLLFSEQIHPGLLVDVLASVSKKHPDLPLFSSPDWAEPKVQHRESQPRRQQDYRPASKPSKQRSKTGGVRKILKTAPTGAADQAEADAEDSEDALPESWPKAGHGLYQRLKSEKDDPMLYDDNDEEAFSHFMQPGNPQYESFDKEQRDKALGFLHKKLAGITDGAARAAATPGDVDAQMADTPETTTKGRQTKRSKQAGTVVADETYSTSKEMAHMKPWHL</sequence>
<dbReference type="InterPro" id="IPR003673">
    <property type="entry name" value="CoA-Trfase_fam_III"/>
</dbReference>
<dbReference type="InterPro" id="IPR001965">
    <property type="entry name" value="Znf_PHD"/>
</dbReference>
<comment type="similarity">
    <text evidence="1">Belongs to the CoA-transferase III family.</text>
</comment>
<evidence type="ECO:0000313" key="10">
    <source>
        <dbReference type="EMBL" id="UQC79507.1"/>
    </source>
</evidence>
<dbReference type="Gene3D" id="3.40.50.10540">
    <property type="entry name" value="Crotonobetainyl-coa:carnitine coa-transferase, domain 1"/>
    <property type="match status" value="1"/>
</dbReference>
<protein>
    <submittedName>
        <fullName evidence="10">CoA-transferase family III</fullName>
    </submittedName>
</protein>
<evidence type="ECO:0000256" key="1">
    <source>
        <dbReference type="ARBA" id="ARBA00008383"/>
    </source>
</evidence>
<dbReference type="InterPro" id="IPR013083">
    <property type="entry name" value="Znf_RING/FYVE/PHD"/>
</dbReference>
<dbReference type="Pfam" id="PF02515">
    <property type="entry name" value="CoA_transf_3"/>
    <property type="match status" value="1"/>
</dbReference>
<dbReference type="InterPro" id="IPR044855">
    <property type="entry name" value="CoA-Trfase_III_dom3_sf"/>
</dbReference>
<feature type="compositionally biased region" description="Pro residues" evidence="7">
    <location>
        <begin position="1682"/>
        <end position="1699"/>
    </location>
</feature>
<reference evidence="10" key="1">
    <citation type="journal article" date="2021" name="Mol. Plant Microbe Interact.">
        <title>Complete Genome Sequence of the Plant-Pathogenic Fungus Colletotrichum lupini.</title>
        <authorList>
            <person name="Baroncelli R."/>
            <person name="Pensec F."/>
            <person name="Da Lio D."/>
            <person name="Boufleur T."/>
            <person name="Vicente I."/>
            <person name="Sarrocco S."/>
            <person name="Picot A."/>
            <person name="Baraldi E."/>
            <person name="Sukno S."/>
            <person name="Thon M."/>
            <person name="Le Floch G."/>
        </authorList>
    </citation>
    <scope>NUCLEOTIDE SEQUENCE</scope>
    <source>
        <strain evidence="10">IMI 504893</strain>
    </source>
</reference>
<feature type="transmembrane region" description="Helical" evidence="8">
    <location>
        <begin position="643"/>
        <end position="665"/>
    </location>
</feature>
<keyword evidence="5" id="KW-0862">Zinc</keyword>
<feature type="transmembrane region" description="Helical" evidence="8">
    <location>
        <begin position="546"/>
        <end position="565"/>
    </location>
</feature>
<keyword evidence="4" id="KW-0863">Zinc-finger</keyword>
<feature type="region of interest" description="Disordered" evidence="7">
    <location>
        <begin position="697"/>
        <end position="737"/>
    </location>
</feature>
<dbReference type="Proteomes" id="UP000830671">
    <property type="component" value="Chromosome 3"/>
</dbReference>
<dbReference type="InterPro" id="IPR023606">
    <property type="entry name" value="CoA-Trfase_III_dom_1_sf"/>
</dbReference>
<dbReference type="GO" id="GO:0005739">
    <property type="term" value="C:mitochondrion"/>
    <property type="evidence" value="ECO:0007669"/>
    <property type="project" value="TreeGrafter"/>
</dbReference>
<dbReference type="InterPro" id="IPR050483">
    <property type="entry name" value="CoA-transferase_III_domain"/>
</dbReference>
<feature type="region of interest" description="Disordered" evidence="7">
    <location>
        <begin position="1724"/>
        <end position="1788"/>
    </location>
</feature>
<dbReference type="InterPro" id="IPR011011">
    <property type="entry name" value="Znf_FYVE_PHD"/>
</dbReference>
<evidence type="ECO:0000256" key="6">
    <source>
        <dbReference type="SAM" id="Coils"/>
    </source>
</evidence>
<accession>A0A9Q8WE82</accession>
<dbReference type="SUPFAM" id="SSF57903">
    <property type="entry name" value="FYVE/PHD zinc finger"/>
    <property type="match status" value="1"/>
</dbReference>
<organism evidence="10 11">
    <name type="scientific">Colletotrichum lupini</name>
    <dbReference type="NCBI Taxonomy" id="145971"/>
    <lineage>
        <taxon>Eukaryota</taxon>
        <taxon>Fungi</taxon>
        <taxon>Dikarya</taxon>
        <taxon>Ascomycota</taxon>
        <taxon>Pezizomycotina</taxon>
        <taxon>Sordariomycetes</taxon>
        <taxon>Hypocreomycetidae</taxon>
        <taxon>Glomerellales</taxon>
        <taxon>Glomerellaceae</taxon>
        <taxon>Colletotrichum</taxon>
        <taxon>Colletotrichum acutatum species complex</taxon>
    </lineage>
</organism>
<dbReference type="GO" id="GO:0008270">
    <property type="term" value="F:zinc ion binding"/>
    <property type="evidence" value="ECO:0007669"/>
    <property type="project" value="UniProtKB-KW"/>
</dbReference>
<feature type="compositionally biased region" description="Low complexity" evidence="7">
    <location>
        <begin position="837"/>
        <end position="847"/>
    </location>
</feature>
<dbReference type="EMBL" id="CP019475">
    <property type="protein sequence ID" value="UQC79507.1"/>
    <property type="molecule type" value="Genomic_DNA"/>
</dbReference>
<feature type="region of interest" description="Disordered" evidence="7">
    <location>
        <begin position="1676"/>
        <end position="1707"/>
    </location>
</feature>
<evidence type="ECO:0000256" key="2">
    <source>
        <dbReference type="ARBA" id="ARBA00022679"/>
    </source>
</evidence>
<dbReference type="SMART" id="SM00249">
    <property type="entry name" value="PHD"/>
    <property type="match status" value="1"/>
</dbReference>
<dbReference type="Gene3D" id="3.30.40.10">
    <property type="entry name" value="Zinc/RING finger domain, C3HC4 (zinc finger)"/>
    <property type="match status" value="1"/>
</dbReference>
<name>A0A9Q8WE82_9PEZI</name>
<dbReference type="KEGG" id="clup:CLUP02_04987"/>
<dbReference type="PANTHER" id="PTHR48207:SF3">
    <property type="entry name" value="SUCCINATE--HYDROXYMETHYLGLUTARATE COA-TRANSFERASE"/>
    <property type="match status" value="1"/>
</dbReference>
<feature type="compositionally biased region" description="Basic and acidic residues" evidence="7">
    <location>
        <begin position="703"/>
        <end position="712"/>
    </location>
</feature>
<evidence type="ECO:0000256" key="3">
    <source>
        <dbReference type="ARBA" id="ARBA00022723"/>
    </source>
</evidence>
<feature type="region of interest" description="Disordered" evidence="7">
    <location>
        <begin position="1948"/>
        <end position="2024"/>
    </location>
</feature>
<feature type="transmembrane region" description="Helical" evidence="8">
    <location>
        <begin position="604"/>
        <end position="623"/>
    </location>
</feature>
<feature type="compositionally biased region" description="Low complexity" evidence="7">
    <location>
        <begin position="854"/>
        <end position="865"/>
    </location>
</feature>
<keyword evidence="11" id="KW-1185">Reference proteome</keyword>
<dbReference type="GeneID" id="73339006"/>
<evidence type="ECO:0000256" key="4">
    <source>
        <dbReference type="ARBA" id="ARBA00022771"/>
    </source>
</evidence>
<dbReference type="Gene3D" id="3.30.1540.10">
    <property type="entry name" value="formyl-coa transferase, domain 3"/>
    <property type="match status" value="1"/>
</dbReference>
<feature type="compositionally biased region" description="Basic and acidic residues" evidence="7">
    <location>
        <begin position="1955"/>
        <end position="1971"/>
    </location>
</feature>
<feature type="transmembrane region" description="Helical" evidence="8">
    <location>
        <begin position="460"/>
        <end position="479"/>
    </location>
</feature>
<proteinExistence type="inferred from homology"/>
<feature type="domain" description="Zinc finger PHD-type" evidence="9">
    <location>
        <begin position="1789"/>
        <end position="1840"/>
    </location>
</feature>
<dbReference type="PANTHER" id="PTHR48207">
    <property type="entry name" value="SUCCINATE--HYDROXYMETHYLGLUTARATE COA-TRANSFERASE"/>
    <property type="match status" value="1"/>
</dbReference>
<keyword evidence="8" id="KW-0812">Transmembrane</keyword>
<dbReference type="GO" id="GO:0047369">
    <property type="term" value="F:succinate-hydroxymethylglutarate CoA-transferase activity"/>
    <property type="evidence" value="ECO:0007669"/>
    <property type="project" value="TreeGrafter"/>
</dbReference>
<feature type="coiled-coil region" evidence="6">
    <location>
        <begin position="1839"/>
        <end position="1876"/>
    </location>
</feature>
<feature type="region of interest" description="Disordered" evidence="7">
    <location>
        <begin position="917"/>
        <end position="941"/>
    </location>
</feature>
<evidence type="ECO:0000256" key="5">
    <source>
        <dbReference type="ARBA" id="ARBA00022833"/>
    </source>
</evidence>
<evidence type="ECO:0000313" key="11">
    <source>
        <dbReference type="Proteomes" id="UP000830671"/>
    </source>
</evidence>
<feature type="region of interest" description="Disordered" evidence="7">
    <location>
        <begin position="749"/>
        <end position="879"/>
    </location>
</feature>
<evidence type="ECO:0000256" key="8">
    <source>
        <dbReference type="SAM" id="Phobius"/>
    </source>
</evidence>
<evidence type="ECO:0000256" key="7">
    <source>
        <dbReference type="SAM" id="MobiDB-lite"/>
    </source>
</evidence>
<feature type="compositionally biased region" description="Low complexity" evidence="7">
    <location>
        <begin position="718"/>
        <end position="731"/>
    </location>
</feature>
<keyword evidence="3" id="KW-0479">Metal-binding</keyword>
<evidence type="ECO:0000259" key="9">
    <source>
        <dbReference type="SMART" id="SM00249"/>
    </source>
</evidence>
<dbReference type="FunFam" id="3.30.1540.10:FF:000005">
    <property type="entry name" value="succinate--hydroxymethylglutarate CoA-transferase isoform X4"/>
    <property type="match status" value="1"/>
</dbReference>
<dbReference type="SUPFAM" id="SSF89796">
    <property type="entry name" value="CoA-transferase family III (CaiB/BaiF)"/>
    <property type="match status" value="1"/>
</dbReference>
<keyword evidence="8" id="KW-1133">Transmembrane helix</keyword>
<dbReference type="RefSeq" id="XP_049141139.1">
    <property type="nucleotide sequence ID" value="XM_049283996.1"/>
</dbReference>